<dbReference type="EMBL" id="CM039433">
    <property type="protein sequence ID" value="KAI4326986.1"/>
    <property type="molecule type" value="Genomic_DNA"/>
</dbReference>
<evidence type="ECO:0000313" key="2">
    <source>
        <dbReference type="Proteomes" id="UP000828941"/>
    </source>
</evidence>
<gene>
    <name evidence="1" type="ORF">L6164_019495</name>
</gene>
<reference evidence="1 2" key="1">
    <citation type="journal article" date="2022" name="DNA Res.">
        <title>Chromosomal-level genome assembly of the orchid tree Bauhinia variegata (Leguminosae; Cercidoideae) supports the allotetraploid origin hypothesis of Bauhinia.</title>
        <authorList>
            <person name="Zhong Y."/>
            <person name="Chen Y."/>
            <person name="Zheng D."/>
            <person name="Pang J."/>
            <person name="Liu Y."/>
            <person name="Luo S."/>
            <person name="Meng S."/>
            <person name="Qian L."/>
            <person name="Wei D."/>
            <person name="Dai S."/>
            <person name="Zhou R."/>
        </authorList>
    </citation>
    <scope>NUCLEOTIDE SEQUENCE [LARGE SCALE GENOMIC DNA]</scope>
    <source>
        <strain evidence="1">BV-YZ2020</strain>
    </source>
</reference>
<accession>A0ACB9MVH3</accession>
<comment type="caution">
    <text evidence="1">The sequence shown here is derived from an EMBL/GenBank/DDBJ whole genome shotgun (WGS) entry which is preliminary data.</text>
</comment>
<dbReference type="Proteomes" id="UP000828941">
    <property type="component" value="Chromosome 8"/>
</dbReference>
<sequence>MKWFLSVNGYSNSKVPPSHGQGQEHKLLSKQIVVKANERPEWLPDVWIVDVRTRKSGVHMGSEYKCYIEPSNGHRFYSKPEVLRYLETVKGNSCTSKKEKRCTNLNSTGKPASTAKRQKPKWSATIRQLFVGEEISYESSLELLDAHSSKGVLDMSVEIIAAPVRADETVVNLHSQGDAAVNPPDTNEKSNPADVQENLENGCVADGEENSNKKNQGNPSVSRNKKQFSAPHRFSKRLAGIEPSLEADTGGHERALQVPKRNTRKSITTNADLANKSSRQFNVVPQIENVHSASCINKAMQGEPLSKCHKPSEDEGVSREQQHQLKTEKIDDNNPEQLHYSLSQDSSLPGINVAMKSVITGEFPILDNPASGHSLTSEASALKENELHVSMIGKSGDRKIHARLNKSSNKKKQGMPCRASKRLAGVEPELKNDSIYSEKPPEYKSRKSKGEVNKVAHQNHDPAKISAPMNGESLEKSRKSPNVPDITDKPVERDGDKESYNEKSGHQLSFAFQYSWSDPCLEFAIKTLTGVLPIEHTVGNGANFVPGSDSSAKSNRERNSQVNSKKRKTKKELKLPRRLSKRLAGHEPELVPAERPLEYATRKSHKDEATANVLLNNGASKHLYASYEIQTVPEEKLQKPEAEKIGNQRSNVSLNKGTSEHLGTSKETDHSVHASYSSETTVYREPLNKSEKPHEAQIVPEERLQKPEAGKVGDQRSNVNMNDRASEHLDTIKEIDNIVRASDSSETRRAVREPLNKSEKSHEAQTIPEEQLQKPEAEKFADQRSEPHLSPFGNSWSDPCLEFAFKTLTGALPVEATADVFPIMSTSVSGPPDQDLLESVVENSVNEVHDNSKQSDNKREFNLFWEPSKQNLRQPEFCTKSASCENSSNFATAESYFDEGYYVTGNLDEGNPVNIEVGNMIQLNHHSRNINMFSHEEPAKNFGQVLQGNAVPAEQSQLETLNSENPDSHFCAPFMDSWSDPCLEFAFKTLTGAIPLPVEENLAIQGSFPGPANCHGRGDGGSTLPDFVSPSFSQSDISSHHDMGKSIPGLQPSMGFSFLPRENVSVHNGSGVDSWKSYPHYNKKF</sequence>
<name>A0ACB9MVH3_BAUVA</name>
<evidence type="ECO:0000313" key="1">
    <source>
        <dbReference type="EMBL" id="KAI4326986.1"/>
    </source>
</evidence>
<protein>
    <submittedName>
        <fullName evidence="1">Uncharacterized protein</fullName>
    </submittedName>
</protein>
<organism evidence="1 2">
    <name type="scientific">Bauhinia variegata</name>
    <name type="common">Purple orchid tree</name>
    <name type="synonym">Phanera variegata</name>
    <dbReference type="NCBI Taxonomy" id="167791"/>
    <lineage>
        <taxon>Eukaryota</taxon>
        <taxon>Viridiplantae</taxon>
        <taxon>Streptophyta</taxon>
        <taxon>Embryophyta</taxon>
        <taxon>Tracheophyta</taxon>
        <taxon>Spermatophyta</taxon>
        <taxon>Magnoliopsida</taxon>
        <taxon>eudicotyledons</taxon>
        <taxon>Gunneridae</taxon>
        <taxon>Pentapetalae</taxon>
        <taxon>rosids</taxon>
        <taxon>fabids</taxon>
        <taxon>Fabales</taxon>
        <taxon>Fabaceae</taxon>
        <taxon>Cercidoideae</taxon>
        <taxon>Cercideae</taxon>
        <taxon>Bauhiniinae</taxon>
        <taxon>Bauhinia</taxon>
    </lineage>
</organism>
<keyword evidence="2" id="KW-1185">Reference proteome</keyword>
<proteinExistence type="predicted"/>